<protein>
    <submittedName>
        <fullName evidence="2">Uncharacterized protein</fullName>
    </submittedName>
</protein>
<dbReference type="Proteomes" id="UP000815325">
    <property type="component" value="Unassembled WGS sequence"/>
</dbReference>
<evidence type="ECO:0000256" key="1">
    <source>
        <dbReference type="SAM" id="SignalP"/>
    </source>
</evidence>
<proteinExistence type="predicted"/>
<feature type="signal peptide" evidence="1">
    <location>
        <begin position="1"/>
        <end position="22"/>
    </location>
</feature>
<feature type="chain" id="PRO_5047011348" evidence="1">
    <location>
        <begin position="23"/>
        <end position="187"/>
    </location>
</feature>
<reference evidence="2" key="1">
    <citation type="submission" date="2017-08" db="EMBL/GenBank/DDBJ databases">
        <authorList>
            <person name="Polle J.E."/>
            <person name="Barry K."/>
            <person name="Cushman J."/>
            <person name="Schmutz J."/>
            <person name="Tran D."/>
            <person name="Hathwaick L.T."/>
            <person name="Yim W.C."/>
            <person name="Jenkins J."/>
            <person name="Mckie-Krisberg Z.M."/>
            <person name="Prochnik S."/>
            <person name="Lindquist E."/>
            <person name="Dockter R.B."/>
            <person name="Adam C."/>
            <person name="Molina H."/>
            <person name="Bunkerborg J."/>
            <person name="Jin E."/>
            <person name="Buchheim M."/>
            <person name="Magnuson J."/>
        </authorList>
    </citation>
    <scope>NUCLEOTIDE SEQUENCE</scope>
    <source>
        <strain evidence="2">CCAP 19/18</strain>
    </source>
</reference>
<organism evidence="2 3">
    <name type="scientific">Dunaliella salina</name>
    <name type="common">Green alga</name>
    <name type="synonym">Protococcus salinus</name>
    <dbReference type="NCBI Taxonomy" id="3046"/>
    <lineage>
        <taxon>Eukaryota</taxon>
        <taxon>Viridiplantae</taxon>
        <taxon>Chlorophyta</taxon>
        <taxon>core chlorophytes</taxon>
        <taxon>Chlorophyceae</taxon>
        <taxon>CS clade</taxon>
        <taxon>Chlamydomonadales</taxon>
        <taxon>Dunaliellaceae</taxon>
        <taxon>Dunaliella</taxon>
    </lineage>
</organism>
<gene>
    <name evidence="2" type="ORF">DUNSADRAFT_7720</name>
</gene>
<comment type="caution">
    <text evidence="2">The sequence shown here is derived from an EMBL/GenBank/DDBJ whole genome shotgun (WGS) entry which is preliminary data.</text>
</comment>
<accession>A0ABQ7GKV2</accession>
<sequence>MHKIQIQLLMLLVLLMVNKNVAHQLQALEQNGNNFSRNLQLQLETLALKHHATVGRQLHPRLSHKTAGDSKHPLRVIARVVSNPKRAKDAGILRKAHGERVAFGLSTKSLQKLEACAYTPEKCSAVDSLRAIFMVSRPDSCGLVWVTAAGGWFDLHPDTSVSLELDKQGRWHSFRDTVVLAGRQRVF</sequence>
<keyword evidence="3" id="KW-1185">Reference proteome</keyword>
<evidence type="ECO:0000313" key="3">
    <source>
        <dbReference type="Proteomes" id="UP000815325"/>
    </source>
</evidence>
<keyword evidence="1" id="KW-0732">Signal</keyword>
<name>A0ABQ7GKV2_DUNSA</name>
<evidence type="ECO:0000313" key="2">
    <source>
        <dbReference type="EMBL" id="KAF5835231.1"/>
    </source>
</evidence>
<dbReference type="EMBL" id="MU069716">
    <property type="protein sequence ID" value="KAF5835231.1"/>
    <property type="molecule type" value="Genomic_DNA"/>
</dbReference>